<dbReference type="InterPro" id="IPR002081">
    <property type="entry name" value="Cryptochrome/DNA_photolyase_1"/>
</dbReference>
<evidence type="ECO:0000259" key="9">
    <source>
        <dbReference type="PROSITE" id="PS51645"/>
    </source>
</evidence>
<dbReference type="GO" id="GO:0071949">
    <property type="term" value="F:FAD binding"/>
    <property type="evidence" value="ECO:0007669"/>
    <property type="project" value="TreeGrafter"/>
</dbReference>
<dbReference type="InterPro" id="IPR014729">
    <property type="entry name" value="Rossmann-like_a/b/a_fold"/>
</dbReference>
<dbReference type="KEGG" id="tmn:UCRPA7_2881"/>
<evidence type="ECO:0000256" key="7">
    <source>
        <dbReference type="RuleBase" id="RU367151"/>
    </source>
</evidence>
<dbReference type="AlphaFoldDB" id="R8BQM6"/>
<dbReference type="RefSeq" id="XP_007913625.1">
    <property type="nucleotide sequence ID" value="XM_007915434.1"/>
</dbReference>
<feature type="region of interest" description="Disordered" evidence="8">
    <location>
        <begin position="191"/>
        <end position="212"/>
    </location>
</feature>
<dbReference type="NCBIfam" id="TIGR02765">
    <property type="entry name" value="crypto_DASH"/>
    <property type="match status" value="1"/>
</dbReference>
<protein>
    <recommendedName>
        <fullName evidence="7">Cryptochrome DASH</fullName>
    </recommendedName>
</protein>
<dbReference type="Gene3D" id="1.25.40.80">
    <property type="match status" value="1"/>
</dbReference>
<keyword evidence="4 7" id="KW-0157">Chromophore</keyword>
<dbReference type="Pfam" id="PF03441">
    <property type="entry name" value="FAD_binding_7"/>
    <property type="match status" value="1"/>
</dbReference>
<dbReference type="GO" id="GO:0003904">
    <property type="term" value="F:deoxyribodipyrimidine photo-lyase activity"/>
    <property type="evidence" value="ECO:0007669"/>
    <property type="project" value="TreeGrafter"/>
</dbReference>
<feature type="compositionally biased region" description="Basic and acidic residues" evidence="8">
    <location>
        <begin position="191"/>
        <end position="207"/>
    </location>
</feature>
<dbReference type="InterPro" id="IPR036155">
    <property type="entry name" value="Crypto/Photolyase_N_sf"/>
</dbReference>
<evidence type="ECO:0000313" key="11">
    <source>
        <dbReference type="Proteomes" id="UP000014074"/>
    </source>
</evidence>
<evidence type="ECO:0000256" key="1">
    <source>
        <dbReference type="ARBA" id="ARBA00005862"/>
    </source>
</evidence>
<comment type="cofactor">
    <cofactor evidence="5 7">
        <name>FAD</name>
        <dbReference type="ChEBI" id="CHEBI:57692"/>
    </cofactor>
    <text evidence="5 7">Binds 1 FAD per subunit.</text>
</comment>
<comment type="function">
    <text evidence="7">May have a photoreceptor function.</text>
</comment>
<dbReference type="Pfam" id="PF00875">
    <property type="entry name" value="DNA_photolyase"/>
    <property type="match status" value="1"/>
</dbReference>
<feature type="site" description="Electron transfer via tryptophanyl radical" evidence="6">
    <location>
        <position position="390"/>
    </location>
</feature>
<accession>R8BQM6</accession>
<keyword evidence="11" id="KW-1185">Reference proteome</keyword>
<dbReference type="SUPFAM" id="SSF48173">
    <property type="entry name" value="Cryptochrome/photolyase FAD-binding domain"/>
    <property type="match status" value="1"/>
</dbReference>
<name>R8BQM6_PHAM7</name>
<dbReference type="GO" id="GO:0000719">
    <property type="term" value="P:photoreactive repair"/>
    <property type="evidence" value="ECO:0007669"/>
    <property type="project" value="TreeGrafter"/>
</dbReference>
<evidence type="ECO:0000256" key="2">
    <source>
        <dbReference type="ARBA" id="ARBA00022630"/>
    </source>
</evidence>
<evidence type="ECO:0000256" key="4">
    <source>
        <dbReference type="ARBA" id="ARBA00022991"/>
    </source>
</evidence>
<dbReference type="EMBL" id="KB932984">
    <property type="protein sequence ID" value="EOO01683.1"/>
    <property type="molecule type" value="Genomic_DNA"/>
</dbReference>
<organism evidence="10 11">
    <name type="scientific">Phaeoacremonium minimum (strain UCR-PA7)</name>
    <name type="common">Esca disease fungus</name>
    <name type="synonym">Togninia minima</name>
    <dbReference type="NCBI Taxonomy" id="1286976"/>
    <lineage>
        <taxon>Eukaryota</taxon>
        <taxon>Fungi</taxon>
        <taxon>Dikarya</taxon>
        <taxon>Ascomycota</taxon>
        <taxon>Pezizomycotina</taxon>
        <taxon>Sordariomycetes</taxon>
        <taxon>Sordariomycetidae</taxon>
        <taxon>Togniniales</taxon>
        <taxon>Togniniaceae</taxon>
        <taxon>Phaeoacremonium</taxon>
    </lineage>
</organism>
<dbReference type="PRINTS" id="PR00147">
    <property type="entry name" value="DNAPHOTLYASE"/>
</dbReference>
<dbReference type="PANTHER" id="PTHR11455">
    <property type="entry name" value="CRYPTOCHROME"/>
    <property type="match status" value="1"/>
</dbReference>
<dbReference type="SUPFAM" id="SSF52425">
    <property type="entry name" value="Cryptochrome/photolyase, N-terminal domain"/>
    <property type="match status" value="1"/>
</dbReference>
<sequence>MPTGNTLIYLIRKDLRVSDNPIFHHLATSTDHGFTHLLPVFVFPPHQIEVSGFIKDGSKSPFPEARSQVGKYWRCGPHRAKFIGESVWNLKTSLEYLESGLLLRVGLLGNVVQNLIDGLHQKQLKVGAVWATGLEGTEEKGDEEAVSTICEKEGVDFKLWVDEKYFIDDRDLAIENSGVLPDVFTEYRKKSEPLREKPRATLPKPEKASLPPMIPESELPAQEAPFEIPTTYDAFEKAIVDPVKNFVPNPPPFPENTASVHPFKGGEDSSHERLAHLLKSEVMVNYKDTRNGLLGRDFSTKLSAFLAQGCITARQIHEEMAKYEDGKDSAYENVKGYGEGENDGTKAVRFELLWRDFMRLWTQKVKSRLFRLEGYRRQEHYKDGEQKPKWKTADEKQALPAQEPGPAEVTKILERFNAGTTGMGFIDASQRELIHSGYTSNRARQNVASFLAKHLGIDWRYGAEWYEMLLVDYDVSSNWANWQYVAGVGNDPRGPDRIFNPVKQAFDYDKEGLYVKAWVPEGFGYTGYG</sequence>
<dbReference type="Proteomes" id="UP000014074">
    <property type="component" value="Unassembled WGS sequence"/>
</dbReference>
<evidence type="ECO:0000256" key="3">
    <source>
        <dbReference type="ARBA" id="ARBA00022827"/>
    </source>
</evidence>
<dbReference type="InterPro" id="IPR014133">
    <property type="entry name" value="Cry_DASH"/>
</dbReference>
<dbReference type="HOGENOM" id="CLU_010348_6_1_1"/>
<dbReference type="Gene3D" id="3.40.50.620">
    <property type="entry name" value="HUPs"/>
    <property type="match status" value="1"/>
</dbReference>
<dbReference type="eggNOG" id="KOG0133">
    <property type="taxonomic scope" value="Eukaryota"/>
</dbReference>
<feature type="binding site" evidence="5">
    <location>
        <begin position="472"/>
        <end position="474"/>
    </location>
    <ligand>
        <name>FAD</name>
        <dbReference type="ChEBI" id="CHEBI:57692"/>
    </ligand>
</feature>
<proteinExistence type="inferred from homology"/>
<feature type="compositionally biased region" description="Basic and acidic residues" evidence="8">
    <location>
        <begin position="381"/>
        <end position="397"/>
    </location>
</feature>
<comment type="similarity">
    <text evidence="1 7">Belongs to the DNA photolyase class-1 family.</text>
</comment>
<dbReference type="InterPro" id="IPR005101">
    <property type="entry name" value="Cryptochr/Photolyase_FAD-bd"/>
</dbReference>
<dbReference type="Gene3D" id="1.10.579.10">
    <property type="entry name" value="DNA Cyclobutane Dipyrimidine Photolyase, subunit A, domain 3"/>
    <property type="match status" value="1"/>
</dbReference>
<feature type="domain" description="Photolyase/cryptochrome alpha/beta" evidence="9">
    <location>
        <begin position="5"/>
        <end position="165"/>
    </location>
</feature>
<feature type="binding site" evidence="5">
    <location>
        <begin position="299"/>
        <end position="303"/>
    </location>
    <ligand>
        <name>FAD</name>
        <dbReference type="ChEBI" id="CHEBI:57692"/>
    </ligand>
</feature>
<dbReference type="PROSITE" id="PS51645">
    <property type="entry name" value="PHR_CRY_ALPHA_BETA"/>
    <property type="match status" value="1"/>
</dbReference>
<evidence type="ECO:0000313" key="10">
    <source>
        <dbReference type="EMBL" id="EOO01683.1"/>
    </source>
</evidence>
<reference evidence="11" key="1">
    <citation type="journal article" date="2013" name="Genome Announc.">
        <title>Draft genome sequence of the ascomycete Phaeoacremonium aleophilum strain UCR-PA7, a causal agent of the esca disease complex in grapevines.</title>
        <authorList>
            <person name="Blanco-Ulate B."/>
            <person name="Rolshausen P."/>
            <person name="Cantu D."/>
        </authorList>
    </citation>
    <scope>NUCLEOTIDE SEQUENCE [LARGE SCALE GENOMIC DNA]</scope>
    <source>
        <strain evidence="11">UCR-PA7</strain>
    </source>
</reference>
<dbReference type="InterPro" id="IPR036134">
    <property type="entry name" value="Crypto/Photolyase_FAD-like_sf"/>
</dbReference>
<feature type="region of interest" description="Disordered" evidence="8">
    <location>
        <begin position="381"/>
        <end position="404"/>
    </location>
</feature>
<comment type="cofactor">
    <cofactor evidence="7">
        <name>(6R)-5,10-methylene-5,6,7,8-tetrahydrofolate</name>
        <dbReference type="ChEBI" id="CHEBI:15636"/>
    </cofactor>
    <text evidence="7">Binds 1 5,10-methenyltetrahydrofolate (MTHF) per subunit.</text>
</comment>
<keyword evidence="3 5" id="KW-0274">FAD</keyword>
<keyword evidence="2 5" id="KW-0285">Flavoprotein</keyword>
<evidence type="ECO:0000256" key="8">
    <source>
        <dbReference type="SAM" id="MobiDB-lite"/>
    </source>
</evidence>
<gene>
    <name evidence="10" type="ORF">UCRPA7_2881</name>
</gene>
<dbReference type="OrthoDB" id="435881at2759"/>
<evidence type="ECO:0000256" key="6">
    <source>
        <dbReference type="PIRSR" id="PIRSR602081-2"/>
    </source>
</evidence>
<dbReference type="InterPro" id="IPR006050">
    <property type="entry name" value="DNA_photolyase_N"/>
</dbReference>
<feature type="site" description="Electron transfer via tryptophanyl radical" evidence="6">
    <location>
        <position position="482"/>
    </location>
</feature>
<feature type="site" description="Electron transfer via tryptophanyl radical" evidence="6">
    <location>
        <position position="459"/>
    </location>
</feature>
<dbReference type="PANTHER" id="PTHR11455:SF22">
    <property type="entry name" value="CRYPTOCHROME DASH"/>
    <property type="match status" value="1"/>
</dbReference>
<dbReference type="GeneID" id="19323175"/>
<dbReference type="GO" id="GO:0003684">
    <property type="term" value="F:damaged DNA binding"/>
    <property type="evidence" value="ECO:0007669"/>
    <property type="project" value="TreeGrafter"/>
</dbReference>
<feature type="binding site" evidence="5">
    <location>
        <position position="286"/>
    </location>
    <ligand>
        <name>FAD</name>
        <dbReference type="ChEBI" id="CHEBI:57692"/>
    </ligand>
</feature>
<evidence type="ECO:0000256" key="5">
    <source>
        <dbReference type="PIRSR" id="PIRSR602081-1"/>
    </source>
</evidence>